<proteinExistence type="predicted"/>
<keyword evidence="3" id="KW-1185">Reference proteome</keyword>
<dbReference type="AlphaFoldDB" id="A0AAV9XPX3"/>
<evidence type="ECO:0000256" key="1">
    <source>
        <dbReference type="SAM" id="MobiDB-lite"/>
    </source>
</evidence>
<feature type="region of interest" description="Disordered" evidence="1">
    <location>
        <begin position="122"/>
        <end position="144"/>
    </location>
</feature>
<comment type="caution">
    <text evidence="2">The sequence shown here is derived from an EMBL/GenBank/DDBJ whole genome shotgun (WGS) entry which is preliminary data.</text>
</comment>
<gene>
    <name evidence="2" type="ORF">TWF694_000409</name>
</gene>
<organism evidence="2 3">
    <name type="scientific">Orbilia ellipsospora</name>
    <dbReference type="NCBI Taxonomy" id="2528407"/>
    <lineage>
        <taxon>Eukaryota</taxon>
        <taxon>Fungi</taxon>
        <taxon>Dikarya</taxon>
        <taxon>Ascomycota</taxon>
        <taxon>Pezizomycotina</taxon>
        <taxon>Orbiliomycetes</taxon>
        <taxon>Orbiliales</taxon>
        <taxon>Orbiliaceae</taxon>
        <taxon>Orbilia</taxon>
    </lineage>
</organism>
<evidence type="ECO:0008006" key="4">
    <source>
        <dbReference type="Google" id="ProtNLM"/>
    </source>
</evidence>
<sequence length="809" mass="91383">MTNPNPVLRIQGHTGGVTKRQWTPKANWDGIKDYVTTEAGKGTAQRTIVLNLQEQGISIELHQLKRLLKQWGMRDRNLHQRNRKYIFETEERLKKKGKSVHGWKFGDTDQRVKQTQLDRIRESDGREFEDTNATPGNLIPSPVDILLDTPREKSDETNGEIGEIFRDANYWDKSMGIEYLSPSNHSSATGSDFGTHRDLDGSSEDLRLQIPDNKDLEGPTHNLSDTESMEMYENGSNMLDVEQNDSGDLGMEENNELDLSEKNASNDPCLFEINDKFSLEGKDVESMKALLEKMYQDIVTSNLERPKLPDGPTEYGYIDREKVEILCETLSKPRRRALLEFIKAIPYIGAQYSQLINALSQSNKHTFTECRNIARSHIRKIYGLTWGYFVPTDKLMLKWLQGNPPMGVMVDIAALKVTTGLSLQEIVLDEFYSILPRLWVILEPKATDFVDLYGFRMPGVFEKDDWERFWKSVIHIPYLYSTFGLSHPATVAALLDMLWLCRIAGYYSIRLLWIAESCRDVSFMFRLSEIHQDALSHCQFLYEKGGYIQEALEVSVDKFSILTAASKVAGSGTYGPTVLQAAEILQLLYKLSRKEDARKLEVHICRHLSQLSVPVEVTNEDLWANVQESMFILRSVKGVITPASVLKISTALASLLEGPHLGIDTTSPVFSQRILQATAMFNTIKASVHFKVQDYHGALSEYEKVLSRVKAIASFSPALDQPFSDTKTALLSGVFIEGVTRVMTARGLVQYTEPILEKLIAHFESKTSPEGKRLYSMCLFAVGSAVFQMSLGEDQLGVPNLVAPSNLKF</sequence>
<feature type="compositionally biased region" description="Polar residues" evidence="1">
    <location>
        <begin position="183"/>
        <end position="192"/>
    </location>
</feature>
<name>A0AAV9XPX3_9PEZI</name>
<protein>
    <recommendedName>
        <fullName evidence="4">Clr5 domain-containing protein</fullName>
    </recommendedName>
</protein>
<evidence type="ECO:0000313" key="3">
    <source>
        <dbReference type="Proteomes" id="UP001365542"/>
    </source>
</evidence>
<feature type="region of interest" description="Disordered" evidence="1">
    <location>
        <begin position="183"/>
        <end position="202"/>
    </location>
</feature>
<dbReference type="Proteomes" id="UP001365542">
    <property type="component" value="Unassembled WGS sequence"/>
</dbReference>
<reference evidence="2 3" key="1">
    <citation type="submission" date="2019-10" db="EMBL/GenBank/DDBJ databases">
        <authorList>
            <person name="Palmer J.M."/>
        </authorList>
    </citation>
    <scope>NUCLEOTIDE SEQUENCE [LARGE SCALE GENOMIC DNA]</scope>
    <source>
        <strain evidence="2 3">TWF694</strain>
    </source>
</reference>
<accession>A0AAV9XPX3</accession>
<evidence type="ECO:0000313" key="2">
    <source>
        <dbReference type="EMBL" id="KAK6543671.1"/>
    </source>
</evidence>
<dbReference type="EMBL" id="JAVHJO010000001">
    <property type="protein sequence ID" value="KAK6543671.1"/>
    <property type="molecule type" value="Genomic_DNA"/>
</dbReference>